<dbReference type="AlphaFoldDB" id="A0A1U7HRF4"/>
<gene>
    <name evidence="4" type="ORF">NIES593_03485</name>
</gene>
<dbReference type="Gene3D" id="2.60.200.20">
    <property type="match status" value="1"/>
</dbReference>
<dbReference type="EMBL" id="MRCB01000002">
    <property type="protein sequence ID" value="OKH26147.1"/>
    <property type="molecule type" value="Genomic_DNA"/>
</dbReference>
<dbReference type="OrthoDB" id="415644at2"/>
<feature type="domain" description="FHA" evidence="1">
    <location>
        <begin position="29"/>
        <end position="89"/>
    </location>
</feature>
<dbReference type="InterPro" id="IPR043128">
    <property type="entry name" value="Rev_trsase/Diguanyl_cyclase"/>
</dbReference>
<dbReference type="RefSeq" id="WP_073598254.1">
    <property type="nucleotide sequence ID" value="NZ_MRCB01000002.1"/>
</dbReference>
<evidence type="ECO:0000259" key="2">
    <source>
        <dbReference type="PROSITE" id="PS50883"/>
    </source>
</evidence>
<dbReference type="CDD" id="cd01948">
    <property type="entry name" value="EAL"/>
    <property type="match status" value="1"/>
</dbReference>
<dbReference type="InterPro" id="IPR008984">
    <property type="entry name" value="SMAD_FHA_dom_sf"/>
</dbReference>
<evidence type="ECO:0000259" key="3">
    <source>
        <dbReference type="PROSITE" id="PS50887"/>
    </source>
</evidence>
<dbReference type="NCBIfam" id="TIGR00254">
    <property type="entry name" value="GGDEF"/>
    <property type="match status" value="1"/>
</dbReference>
<dbReference type="InterPro" id="IPR029787">
    <property type="entry name" value="Nucleotide_cyclase"/>
</dbReference>
<dbReference type="PANTHER" id="PTHR33121">
    <property type="entry name" value="CYCLIC DI-GMP PHOSPHODIESTERASE PDEF"/>
    <property type="match status" value="1"/>
</dbReference>
<dbReference type="SMART" id="SM00267">
    <property type="entry name" value="GGDEF"/>
    <property type="match status" value="1"/>
</dbReference>
<dbReference type="Pfam" id="PF00498">
    <property type="entry name" value="FHA"/>
    <property type="match status" value="1"/>
</dbReference>
<dbReference type="GO" id="GO:0071111">
    <property type="term" value="F:cyclic-guanylate-specific phosphodiesterase activity"/>
    <property type="evidence" value="ECO:0007669"/>
    <property type="project" value="InterPro"/>
</dbReference>
<dbReference type="PROSITE" id="PS50883">
    <property type="entry name" value="EAL"/>
    <property type="match status" value="1"/>
</dbReference>
<dbReference type="PANTHER" id="PTHR33121:SF71">
    <property type="entry name" value="OXYGEN SENSOR PROTEIN DOSP"/>
    <property type="match status" value="1"/>
</dbReference>
<dbReference type="InterPro" id="IPR050706">
    <property type="entry name" value="Cyclic-di-GMP_PDE-like"/>
</dbReference>
<protein>
    <submittedName>
        <fullName evidence="4">Diguanylate cyclase</fullName>
    </submittedName>
</protein>
<dbReference type="Gene3D" id="3.20.20.450">
    <property type="entry name" value="EAL domain"/>
    <property type="match status" value="1"/>
</dbReference>
<evidence type="ECO:0000259" key="1">
    <source>
        <dbReference type="PROSITE" id="PS50006"/>
    </source>
</evidence>
<dbReference type="PROSITE" id="PS50006">
    <property type="entry name" value="FHA_DOMAIN"/>
    <property type="match status" value="1"/>
</dbReference>
<keyword evidence="5" id="KW-1185">Reference proteome</keyword>
<dbReference type="InterPro" id="IPR001633">
    <property type="entry name" value="EAL_dom"/>
</dbReference>
<dbReference type="Pfam" id="PF00990">
    <property type="entry name" value="GGDEF"/>
    <property type="match status" value="1"/>
</dbReference>
<accession>A0A1U7HRF4</accession>
<dbReference type="InterPro" id="IPR000253">
    <property type="entry name" value="FHA_dom"/>
</dbReference>
<dbReference type="InterPro" id="IPR000160">
    <property type="entry name" value="GGDEF_dom"/>
</dbReference>
<dbReference type="InterPro" id="IPR035919">
    <property type="entry name" value="EAL_sf"/>
</dbReference>
<dbReference type="CDD" id="cd01949">
    <property type="entry name" value="GGDEF"/>
    <property type="match status" value="1"/>
</dbReference>
<evidence type="ECO:0000313" key="5">
    <source>
        <dbReference type="Proteomes" id="UP000186868"/>
    </source>
</evidence>
<reference evidence="4 5" key="1">
    <citation type="submission" date="2016-11" db="EMBL/GenBank/DDBJ databases">
        <title>Draft Genome Sequences of Nine Cyanobacterial Strains from Diverse Habitats.</title>
        <authorList>
            <person name="Zhu T."/>
            <person name="Hou S."/>
            <person name="Lu X."/>
            <person name="Hess W.R."/>
        </authorList>
    </citation>
    <scope>NUCLEOTIDE SEQUENCE [LARGE SCALE GENOMIC DNA]</scope>
    <source>
        <strain evidence="4 5">NIES-593</strain>
    </source>
</reference>
<dbReference type="SUPFAM" id="SSF55073">
    <property type="entry name" value="Nucleotide cyclase"/>
    <property type="match status" value="1"/>
</dbReference>
<dbReference type="STRING" id="1921803.NIES593_03485"/>
<dbReference type="Pfam" id="PF00563">
    <property type="entry name" value="EAL"/>
    <property type="match status" value="1"/>
</dbReference>
<organism evidence="4 5">
    <name type="scientific">Hydrococcus rivularis NIES-593</name>
    <dbReference type="NCBI Taxonomy" id="1921803"/>
    <lineage>
        <taxon>Bacteria</taxon>
        <taxon>Bacillati</taxon>
        <taxon>Cyanobacteriota</taxon>
        <taxon>Cyanophyceae</taxon>
        <taxon>Pleurocapsales</taxon>
        <taxon>Hydrococcaceae</taxon>
        <taxon>Hydrococcus</taxon>
    </lineage>
</organism>
<dbReference type="SMART" id="SM00052">
    <property type="entry name" value="EAL"/>
    <property type="match status" value="1"/>
</dbReference>
<dbReference type="SUPFAM" id="SSF49879">
    <property type="entry name" value="SMAD/FHA domain"/>
    <property type="match status" value="1"/>
</dbReference>
<name>A0A1U7HRF4_9CYAN</name>
<dbReference type="Gene3D" id="3.30.70.270">
    <property type="match status" value="1"/>
</dbReference>
<sequence>MVNSQAGSHILVIEDEKYRRTISLEEATYSMGRHKSNAIVLNSKQASRKHATLIRRLNTKTNSYSYWILDGDLEGNKSVNGVFVNGEKCLVKELKNGDLINFGCNVNASYHCTTNGSDTFINIERFRNGNGTLNERTIGEVTAVKPREITSFKSTLRATLTLSDDRQDNLSSKETIQEQAFRDPLTDLPNRTLFHEYLSIALSNAKRNQNLVGVVLLDLDSFKQINDGFGYPIGDQLLKCCADRLNSCFRSGDIVARWGGDEFAILLPRISHIEDVSKIGQRILEILQQPFEVSGQKLQLRSQMGVALYPQDGQDVSTIVEQATANLRQNKERKIDGSASQGSTVDPKAAQLFKAKNVLSQALVQEEFSLCYQPQVNISSGEIHGMEALLRWKHPRFGQVSPSKFIPLAEETDLIIPIGKWVLKTACIQNQAWQKIGLPAVPVSVNLSPRQLQHPDLVKMVGQVLDETGLAPHWLELEITEAALMQDLELARKVMRELQQLGVSISMDDFGIGCSSLGYLKQLPFHTLKIAQSFVRELKDDSQDAALLSALITLGRSLNLRVVAEGVETEQQVELLRSLHCEEMQGYRFSKPLQAEEAAKFLALSPIV</sequence>
<proteinExistence type="predicted"/>
<dbReference type="Proteomes" id="UP000186868">
    <property type="component" value="Unassembled WGS sequence"/>
</dbReference>
<feature type="domain" description="EAL" evidence="2">
    <location>
        <begin position="352"/>
        <end position="606"/>
    </location>
</feature>
<evidence type="ECO:0000313" key="4">
    <source>
        <dbReference type="EMBL" id="OKH26147.1"/>
    </source>
</evidence>
<dbReference type="SMART" id="SM00240">
    <property type="entry name" value="FHA"/>
    <property type="match status" value="1"/>
</dbReference>
<dbReference type="PROSITE" id="PS50887">
    <property type="entry name" value="GGDEF"/>
    <property type="match status" value="1"/>
</dbReference>
<feature type="domain" description="GGDEF" evidence="3">
    <location>
        <begin position="210"/>
        <end position="347"/>
    </location>
</feature>
<dbReference type="SUPFAM" id="SSF141868">
    <property type="entry name" value="EAL domain-like"/>
    <property type="match status" value="1"/>
</dbReference>
<comment type="caution">
    <text evidence="4">The sequence shown here is derived from an EMBL/GenBank/DDBJ whole genome shotgun (WGS) entry which is preliminary data.</text>
</comment>